<dbReference type="Proteomes" id="UP000527616">
    <property type="component" value="Unassembled WGS sequence"/>
</dbReference>
<feature type="transmembrane region" description="Helical" evidence="2">
    <location>
        <begin position="196"/>
        <end position="213"/>
    </location>
</feature>
<feature type="compositionally biased region" description="Basic and acidic residues" evidence="1">
    <location>
        <begin position="533"/>
        <end position="542"/>
    </location>
</feature>
<proteinExistence type="predicted"/>
<feature type="compositionally biased region" description="Low complexity" evidence="1">
    <location>
        <begin position="410"/>
        <end position="422"/>
    </location>
</feature>
<name>A0A7Z0DCA8_9ACTN</name>
<feature type="compositionally biased region" description="Low complexity" evidence="1">
    <location>
        <begin position="437"/>
        <end position="451"/>
    </location>
</feature>
<feature type="transmembrane region" description="Helical" evidence="2">
    <location>
        <begin position="139"/>
        <end position="162"/>
    </location>
</feature>
<feature type="compositionally biased region" description="Low complexity" evidence="1">
    <location>
        <begin position="331"/>
        <end position="347"/>
    </location>
</feature>
<evidence type="ECO:0000256" key="1">
    <source>
        <dbReference type="SAM" id="MobiDB-lite"/>
    </source>
</evidence>
<feature type="transmembrane region" description="Helical" evidence="2">
    <location>
        <begin position="44"/>
        <end position="68"/>
    </location>
</feature>
<evidence type="ECO:0000313" key="4">
    <source>
        <dbReference type="Proteomes" id="UP000527616"/>
    </source>
</evidence>
<feature type="compositionally biased region" description="Low complexity" evidence="1">
    <location>
        <begin position="469"/>
        <end position="486"/>
    </location>
</feature>
<feature type="compositionally biased region" description="Gly residues" evidence="1">
    <location>
        <begin position="382"/>
        <end position="409"/>
    </location>
</feature>
<accession>A0A7Z0DCA8</accession>
<organism evidence="3 4">
    <name type="scientific">Naumannella cuiyingiana</name>
    <dbReference type="NCBI Taxonomy" id="1347891"/>
    <lineage>
        <taxon>Bacteria</taxon>
        <taxon>Bacillati</taxon>
        <taxon>Actinomycetota</taxon>
        <taxon>Actinomycetes</taxon>
        <taxon>Propionibacteriales</taxon>
        <taxon>Propionibacteriaceae</taxon>
        <taxon>Naumannella</taxon>
    </lineage>
</organism>
<dbReference type="RefSeq" id="WP_179446709.1">
    <property type="nucleotide sequence ID" value="NZ_JACBZS010000002.1"/>
</dbReference>
<keyword evidence="2" id="KW-0812">Transmembrane</keyword>
<protein>
    <submittedName>
        <fullName evidence="3">Uncharacterized protein</fullName>
    </submittedName>
</protein>
<feature type="transmembrane region" description="Helical" evidence="2">
    <location>
        <begin position="233"/>
        <end position="254"/>
    </location>
</feature>
<feature type="region of interest" description="Disordered" evidence="1">
    <location>
        <begin position="325"/>
        <end position="542"/>
    </location>
</feature>
<feature type="compositionally biased region" description="Low complexity" evidence="1">
    <location>
        <begin position="518"/>
        <end position="532"/>
    </location>
</feature>
<gene>
    <name evidence="3" type="ORF">GGQ54_003346</name>
</gene>
<dbReference type="EMBL" id="JACBZS010000002">
    <property type="protein sequence ID" value="NYI72732.1"/>
    <property type="molecule type" value="Genomic_DNA"/>
</dbReference>
<feature type="compositionally biased region" description="Gly residues" evidence="1">
    <location>
        <begin position="348"/>
        <end position="372"/>
    </location>
</feature>
<dbReference type="AlphaFoldDB" id="A0A7Z0DCA8"/>
<keyword evidence="4" id="KW-1185">Reference proteome</keyword>
<feature type="compositionally biased region" description="Gly residues" evidence="1">
    <location>
        <begin position="423"/>
        <end position="436"/>
    </location>
</feature>
<reference evidence="3 4" key="1">
    <citation type="submission" date="2020-07" db="EMBL/GenBank/DDBJ databases">
        <title>Sequencing the genomes of 1000 actinobacteria strains.</title>
        <authorList>
            <person name="Klenk H.-P."/>
        </authorList>
    </citation>
    <scope>NUCLEOTIDE SEQUENCE [LARGE SCALE GENOMIC DNA]</scope>
    <source>
        <strain evidence="3 4">DSM 103164</strain>
    </source>
</reference>
<feature type="compositionally biased region" description="Gly residues" evidence="1">
    <location>
        <begin position="452"/>
        <end position="462"/>
    </location>
</feature>
<keyword evidence="2" id="KW-1133">Transmembrane helix</keyword>
<evidence type="ECO:0000313" key="3">
    <source>
        <dbReference type="EMBL" id="NYI72732.1"/>
    </source>
</evidence>
<feature type="transmembrane region" description="Helical" evidence="2">
    <location>
        <begin position="80"/>
        <end position="101"/>
    </location>
</feature>
<sequence>MDFTTTAFTLWMGVDTANPLTEAWPTGDAGAPADPTLIGPLSTIWGSLLPLTGFFGILGIIIACVRAVRSNSAMQLLDIGRLVFNLVAVSSFGVVVVWLGISGADLYAPWIMSQVGEPQPDASTVERLIDAKMMQQTGLLGILLGGGLLIVSNIGMIAFMILRSALLLLLLAVWPTVAAATGTEAGNHAFSKINKWLIALILFKPAAATIYAFGFYTMGDVQPTDINDVGQAIYRMVAGILIIMLALVSLPAMVKFLSPPAGIGASNAFSGGAIAAGAVAVGAVAATGGAALAAGGGAAAAGGAGAAAGGGGAGAGAGAGGAGAGAGEAGATGAAEAGSTGAQQAAGEGAGGGNDSPASGGGSGAAGGGSDGGVVSESSSEGGSGDGRPTPSGGGGSGSSGAGGPGSGGSSSRPAASAASTGTGAGSDSTGGGGGSPDASGGAEGSSAEGSAGSGSAAGGDGGPRRAAPDSPAAEGGSPAEGAKPAGEGGEKKQPDEPGPSGPEGAQSGGGTGRLPPTAETLQAASEAAAQSRSDDVLDDKQ</sequence>
<comment type="caution">
    <text evidence="3">The sequence shown here is derived from an EMBL/GenBank/DDBJ whole genome shotgun (WGS) entry which is preliminary data.</text>
</comment>
<keyword evidence="2" id="KW-0472">Membrane</keyword>
<evidence type="ECO:0000256" key="2">
    <source>
        <dbReference type="SAM" id="Phobius"/>
    </source>
</evidence>